<evidence type="ECO:0000313" key="7">
    <source>
        <dbReference type="EMBL" id="KAG5517294.1"/>
    </source>
</evidence>
<feature type="domain" description="DUF7910" evidence="6">
    <location>
        <begin position="2"/>
        <end position="96"/>
    </location>
</feature>
<dbReference type="InterPro" id="IPR017853">
    <property type="entry name" value="GH"/>
</dbReference>
<dbReference type="Gene3D" id="3.20.20.80">
    <property type="entry name" value="Glycosidases"/>
    <property type="match status" value="1"/>
</dbReference>
<keyword evidence="2 4" id="KW-0378">Hydrolase</keyword>
<evidence type="ECO:0000313" key="8">
    <source>
        <dbReference type="Proteomes" id="UP000823749"/>
    </source>
</evidence>
<reference evidence="7 8" key="1">
    <citation type="submission" date="2020-08" db="EMBL/GenBank/DDBJ databases">
        <title>Plant Genome Project.</title>
        <authorList>
            <person name="Zhang R.-G."/>
        </authorList>
    </citation>
    <scope>NUCLEOTIDE SEQUENCE [LARGE SCALE GENOMIC DNA]</scope>
    <source>
        <strain evidence="7">WSP0</strain>
        <tissue evidence="7">Leaf</tissue>
    </source>
</reference>
<evidence type="ECO:0000256" key="3">
    <source>
        <dbReference type="ARBA" id="ARBA00023295"/>
    </source>
</evidence>
<dbReference type="GO" id="GO:0007163">
    <property type="term" value="P:establishment or maintenance of cell polarity"/>
    <property type="evidence" value="ECO:0007669"/>
    <property type="project" value="TreeGrafter"/>
</dbReference>
<dbReference type="Pfam" id="PF00150">
    <property type="entry name" value="Cellulase"/>
    <property type="match status" value="1"/>
</dbReference>
<accession>A0AAV6HTG2</accession>
<comment type="caution">
    <text evidence="7">The sequence shown here is derived from an EMBL/GenBank/DDBJ whole genome shotgun (WGS) entry which is preliminary data.</text>
</comment>
<dbReference type="GO" id="GO:0004553">
    <property type="term" value="F:hydrolase activity, hydrolyzing O-glycosyl compounds"/>
    <property type="evidence" value="ECO:0007669"/>
    <property type="project" value="InterPro"/>
</dbReference>
<sequence>MQLWRISEATFQLRVFKKQFMGTKRNGIDLVAEEKKPRQSETFEIVRDPSNSTRARIKVPGPDGCFLQVNKEGLVTADSKGDGNWGDDDPSVFIITNDGGLRGEYQVTSGYGPVRAPQVMQEHWSTFIVEKDFKFISENGLNAVRIPVGWWIASDPTPPLPYVGGSLQALDNAFSWAQKYGIKVIIVLHAAPGSQNCWHHSSTRDGSQEWGLSDQNIQQTVEVIDFLSASERFLHL</sequence>
<dbReference type="GO" id="GO:0000272">
    <property type="term" value="P:polysaccharide catabolic process"/>
    <property type="evidence" value="ECO:0007669"/>
    <property type="project" value="InterPro"/>
</dbReference>
<dbReference type="Proteomes" id="UP000823749">
    <property type="component" value="Chromosome 13"/>
</dbReference>
<dbReference type="PANTHER" id="PTHR10551">
    <property type="entry name" value="FASCIN"/>
    <property type="match status" value="1"/>
</dbReference>
<keyword evidence="3 4" id="KW-0326">Glycosidase</keyword>
<dbReference type="InterPro" id="IPR008999">
    <property type="entry name" value="Actin-crosslinking"/>
</dbReference>
<protein>
    <recommendedName>
        <fullName evidence="9">Mannan endo-1,4-beta-mannosidase</fullName>
    </recommendedName>
</protein>
<name>A0AAV6HTG2_9ERIC</name>
<dbReference type="SUPFAM" id="SSF51445">
    <property type="entry name" value="(Trans)glycosidases"/>
    <property type="match status" value="1"/>
</dbReference>
<dbReference type="GO" id="GO:0005737">
    <property type="term" value="C:cytoplasm"/>
    <property type="evidence" value="ECO:0007669"/>
    <property type="project" value="TreeGrafter"/>
</dbReference>
<evidence type="ECO:0000256" key="2">
    <source>
        <dbReference type="ARBA" id="ARBA00022801"/>
    </source>
</evidence>
<feature type="domain" description="Glycoside hydrolase family 5" evidence="5">
    <location>
        <begin position="120"/>
        <end position="201"/>
    </location>
</feature>
<evidence type="ECO:0000256" key="4">
    <source>
        <dbReference type="RuleBase" id="RU361153"/>
    </source>
</evidence>
<evidence type="ECO:0008006" key="9">
    <source>
        <dbReference type="Google" id="ProtNLM"/>
    </source>
</evidence>
<organism evidence="7 8">
    <name type="scientific">Rhododendron griersonianum</name>
    <dbReference type="NCBI Taxonomy" id="479676"/>
    <lineage>
        <taxon>Eukaryota</taxon>
        <taxon>Viridiplantae</taxon>
        <taxon>Streptophyta</taxon>
        <taxon>Embryophyta</taxon>
        <taxon>Tracheophyta</taxon>
        <taxon>Spermatophyta</taxon>
        <taxon>Magnoliopsida</taxon>
        <taxon>eudicotyledons</taxon>
        <taxon>Gunneridae</taxon>
        <taxon>Pentapetalae</taxon>
        <taxon>asterids</taxon>
        <taxon>Ericales</taxon>
        <taxon>Ericaceae</taxon>
        <taxon>Ericoideae</taxon>
        <taxon>Rhodoreae</taxon>
        <taxon>Rhododendron</taxon>
    </lineage>
</organism>
<dbReference type="InterPro" id="IPR010431">
    <property type="entry name" value="Fascin"/>
</dbReference>
<dbReference type="Pfam" id="PF25490">
    <property type="entry name" value="DUF7910"/>
    <property type="match status" value="1"/>
</dbReference>
<dbReference type="InterPro" id="IPR057232">
    <property type="entry name" value="DUF7910"/>
</dbReference>
<dbReference type="Gene3D" id="2.80.10.50">
    <property type="match status" value="1"/>
</dbReference>
<dbReference type="EMBL" id="JACTNZ010000013">
    <property type="protein sequence ID" value="KAG5517294.1"/>
    <property type="molecule type" value="Genomic_DNA"/>
</dbReference>
<dbReference type="InterPro" id="IPR001547">
    <property type="entry name" value="Glyco_hydro_5"/>
</dbReference>
<evidence type="ECO:0000256" key="1">
    <source>
        <dbReference type="ARBA" id="ARBA00005641"/>
    </source>
</evidence>
<dbReference type="GO" id="GO:0051017">
    <property type="term" value="P:actin filament bundle assembly"/>
    <property type="evidence" value="ECO:0007669"/>
    <property type="project" value="TreeGrafter"/>
</dbReference>
<dbReference type="GO" id="GO:0016477">
    <property type="term" value="P:cell migration"/>
    <property type="evidence" value="ECO:0007669"/>
    <property type="project" value="TreeGrafter"/>
</dbReference>
<dbReference type="SUPFAM" id="SSF50405">
    <property type="entry name" value="Actin-crosslinking proteins"/>
    <property type="match status" value="1"/>
</dbReference>
<dbReference type="AlphaFoldDB" id="A0AAV6HTG2"/>
<proteinExistence type="inferred from homology"/>
<dbReference type="GO" id="GO:0015629">
    <property type="term" value="C:actin cytoskeleton"/>
    <property type="evidence" value="ECO:0007669"/>
    <property type="project" value="TreeGrafter"/>
</dbReference>
<dbReference type="PANTHER" id="PTHR10551:SF14">
    <property type="entry name" value="CELLULASE CONTAINING PROTEIN, EXPRESSED"/>
    <property type="match status" value="1"/>
</dbReference>
<comment type="similarity">
    <text evidence="1 4">Belongs to the glycosyl hydrolase 5 (cellulase A) family.</text>
</comment>
<keyword evidence="8" id="KW-1185">Reference proteome</keyword>
<dbReference type="GO" id="GO:0051015">
    <property type="term" value="F:actin filament binding"/>
    <property type="evidence" value="ECO:0007669"/>
    <property type="project" value="InterPro"/>
</dbReference>
<evidence type="ECO:0000259" key="5">
    <source>
        <dbReference type="Pfam" id="PF00150"/>
    </source>
</evidence>
<gene>
    <name evidence="7" type="ORF">RHGRI_037896</name>
</gene>
<evidence type="ECO:0000259" key="6">
    <source>
        <dbReference type="Pfam" id="PF25490"/>
    </source>
</evidence>